<dbReference type="PROSITE" id="PS50005">
    <property type="entry name" value="TPR"/>
    <property type="match status" value="2"/>
</dbReference>
<dbReference type="Pfam" id="PF12895">
    <property type="entry name" value="ANAPC3"/>
    <property type="match status" value="1"/>
</dbReference>
<evidence type="ECO:0000313" key="5">
    <source>
        <dbReference type="Proteomes" id="UP000619761"/>
    </source>
</evidence>
<dbReference type="SUPFAM" id="SSF48452">
    <property type="entry name" value="TPR-like"/>
    <property type="match status" value="1"/>
</dbReference>
<evidence type="ECO:0000256" key="1">
    <source>
        <dbReference type="ARBA" id="ARBA00022737"/>
    </source>
</evidence>
<keyword evidence="1" id="KW-0677">Repeat</keyword>
<proteinExistence type="predicted"/>
<dbReference type="InterPro" id="IPR011990">
    <property type="entry name" value="TPR-like_helical_dom_sf"/>
</dbReference>
<dbReference type="PANTHER" id="PTHR44943:SF8">
    <property type="entry name" value="TPR REPEAT-CONTAINING PROTEIN MJ0263"/>
    <property type="match status" value="1"/>
</dbReference>
<keyword evidence="2 3" id="KW-0802">TPR repeat</keyword>
<evidence type="ECO:0000256" key="3">
    <source>
        <dbReference type="PROSITE-ProRule" id="PRU00339"/>
    </source>
</evidence>
<feature type="repeat" description="TPR" evidence="3">
    <location>
        <begin position="38"/>
        <end position="71"/>
    </location>
</feature>
<dbReference type="InterPro" id="IPR019734">
    <property type="entry name" value="TPR_rpt"/>
</dbReference>
<keyword evidence="5" id="KW-1185">Reference proteome</keyword>
<organism evidence="4 5">
    <name type="scientific">Cellvibrio zantedeschiae</name>
    <dbReference type="NCBI Taxonomy" id="1237077"/>
    <lineage>
        <taxon>Bacteria</taxon>
        <taxon>Pseudomonadati</taxon>
        <taxon>Pseudomonadota</taxon>
        <taxon>Gammaproteobacteria</taxon>
        <taxon>Cellvibrionales</taxon>
        <taxon>Cellvibrionaceae</taxon>
        <taxon>Cellvibrio</taxon>
    </lineage>
</organism>
<evidence type="ECO:0000313" key="4">
    <source>
        <dbReference type="EMBL" id="GGY84847.1"/>
    </source>
</evidence>
<dbReference type="InterPro" id="IPR051685">
    <property type="entry name" value="Ycf3/AcsC/BcsC/TPR_MFPF"/>
</dbReference>
<protein>
    <recommendedName>
        <fullName evidence="6">Tetratricopeptide repeat protein</fullName>
    </recommendedName>
</protein>
<dbReference type="Proteomes" id="UP000619761">
    <property type="component" value="Unassembled WGS sequence"/>
</dbReference>
<feature type="repeat" description="TPR" evidence="3">
    <location>
        <begin position="4"/>
        <end position="37"/>
    </location>
</feature>
<dbReference type="RefSeq" id="WP_189420473.1">
    <property type="nucleotide sequence ID" value="NZ_BMYZ01000003.1"/>
</dbReference>
<dbReference type="SMART" id="SM00028">
    <property type="entry name" value="TPR"/>
    <property type="match status" value="2"/>
</dbReference>
<sequence length="187" mass="20964">MLDFEEYLHLAIHATQHNKHHSALEYLHRALSLSPDDARAIFLLAAVHAELGLYNRAIEGMERCISLDPNIEMAYYQLGLLYLQIGRKNDSNTMWVSLSTSLNVSPLKSFANAMLMIESDEPEGLRLLNQAAEMQSDNPALQGSIHTVIKLLSNEPSLAIKNGAKSEEAYNALFLNAYKESKFDDEN</sequence>
<dbReference type="PANTHER" id="PTHR44943">
    <property type="entry name" value="CELLULOSE SYNTHASE OPERON PROTEIN C"/>
    <property type="match status" value="1"/>
</dbReference>
<reference evidence="5" key="1">
    <citation type="journal article" date="2019" name="Int. J. Syst. Evol. Microbiol.">
        <title>The Global Catalogue of Microorganisms (GCM) 10K type strain sequencing project: providing services to taxonomists for standard genome sequencing and annotation.</title>
        <authorList>
            <consortium name="The Broad Institute Genomics Platform"/>
            <consortium name="The Broad Institute Genome Sequencing Center for Infectious Disease"/>
            <person name="Wu L."/>
            <person name="Ma J."/>
        </authorList>
    </citation>
    <scope>NUCLEOTIDE SEQUENCE [LARGE SCALE GENOMIC DNA]</scope>
    <source>
        <strain evidence="5">KCTC 32239</strain>
    </source>
</reference>
<dbReference type="Gene3D" id="1.25.40.10">
    <property type="entry name" value="Tetratricopeptide repeat domain"/>
    <property type="match status" value="1"/>
</dbReference>
<dbReference type="EMBL" id="BMYZ01000003">
    <property type="protein sequence ID" value="GGY84847.1"/>
    <property type="molecule type" value="Genomic_DNA"/>
</dbReference>
<evidence type="ECO:0000256" key="2">
    <source>
        <dbReference type="ARBA" id="ARBA00022803"/>
    </source>
</evidence>
<gene>
    <name evidence="4" type="ORF">GCM10011613_32370</name>
</gene>
<comment type="caution">
    <text evidence="4">The sequence shown here is derived from an EMBL/GenBank/DDBJ whole genome shotgun (WGS) entry which is preliminary data.</text>
</comment>
<evidence type="ECO:0008006" key="6">
    <source>
        <dbReference type="Google" id="ProtNLM"/>
    </source>
</evidence>
<accession>A0ABQ3B939</accession>
<name>A0ABQ3B939_9GAMM</name>